<dbReference type="Proteomes" id="UP000184139">
    <property type="component" value="Unassembled WGS sequence"/>
</dbReference>
<evidence type="ECO:0000313" key="2">
    <source>
        <dbReference type="Proteomes" id="UP000184139"/>
    </source>
</evidence>
<name>A0A1M5X0I4_9BACT</name>
<gene>
    <name evidence="1" type="ORF">SAMN02745124_02627</name>
</gene>
<evidence type="ECO:0000313" key="1">
    <source>
        <dbReference type="EMBL" id="SHH93038.1"/>
    </source>
</evidence>
<reference evidence="1 2" key="1">
    <citation type="submission" date="2016-11" db="EMBL/GenBank/DDBJ databases">
        <authorList>
            <person name="Jaros S."/>
            <person name="Januszkiewicz K."/>
            <person name="Wedrychowicz H."/>
        </authorList>
    </citation>
    <scope>NUCLEOTIDE SEQUENCE [LARGE SCALE GENOMIC DNA]</scope>
    <source>
        <strain evidence="1 2">DSM 9705</strain>
    </source>
</reference>
<proteinExistence type="predicted"/>
<organism evidence="1 2">
    <name type="scientific">Desulfofustis glycolicus DSM 9705</name>
    <dbReference type="NCBI Taxonomy" id="1121409"/>
    <lineage>
        <taxon>Bacteria</taxon>
        <taxon>Pseudomonadati</taxon>
        <taxon>Thermodesulfobacteriota</taxon>
        <taxon>Desulfobulbia</taxon>
        <taxon>Desulfobulbales</taxon>
        <taxon>Desulfocapsaceae</taxon>
        <taxon>Desulfofustis</taxon>
    </lineage>
</organism>
<protein>
    <submittedName>
        <fullName evidence="1">Uncharacterized protein</fullName>
    </submittedName>
</protein>
<sequence length="51" mass="6193">MQIENSISIETYFSCLLNQKFNGILMVQKHLCFHRIFAFRRFTLLKKSFCF</sequence>
<accession>A0A1M5X0I4</accession>
<keyword evidence="2" id="KW-1185">Reference proteome</keyword>
<dbReference type="EMBL" id="FQXS01000016">
    <property type="protein sequence ID" value="SHH93038.1"/>
    <property type="molecule type" value="Genomic_DNA"/>
</dbReference>
<dbReference type="AlphaFoldDB" id="A0A1M5X0I4"/>